<evidence type="ECO:0008006" key="3">
    <source>
        <dbReference type="Google" id="ProtNLM"/>
    </source>
</evidence>
<sequence length="59" mass="6222">MPTPPVIATLADPDEATVEKVATLGVRRILFSLLPVTDAETAMRALDHLASLAQRAVPA</sequence>
<name>A0A0S4QTE9_9ACTN</name>
<proteinExistence type="predicted"/>
<dbReference type="Proteomes" id="UP000198802">
    <property type="component" value="Unassembled WGS sequence"/>
</dbReference>
<accession>A0A0S4QTE9</accession>
<evidence type="ECO:0000313" key="1">
    <source>
        <dbReference type="EMBL" id="CUU59019.1"/>
    </source>
</evidence>
<evidence type="ECO:0000313" key="2">
    <source>
        <dbReference type="Proteomes" id="UP000198802"/>
    </source>
</evidence>
<dbReference type="EMBL" id="FAOZ01000024">
    <property type="protein sequence ID" value="CUU59019.1"/>
    <property type="molecule type" value="Genomic_DNA"/>
</dbReference>
<dbReference type="AlphaFoldDB" id="A0A0S4QTE9"/>
<reference evidence="2" key="1">
    <citation type="submission" date="2015-11" db="EMBL/GenBank/DDBJ databases">
        <authorList>
            <person name="Varghese N."/>
        </authorList>
    </citation>
    <scope>NUCLEOTIDE SEQUENCE [LARGE SCALE GENOMIC DNA]</scope>
    <source>
        <strain evidence="2">DSM 45899</strain>
    </source>
</reference>
<organism evidence="1 2">
    <name type="scientific">Parafrankia irregularis</name>
    <dbReference type="NCBI Taxonomy" id="795642"/>
    <lineage>
        <taxon>Bacteria</taxon>
        <taxon>Bacillati</taxon>
        <taxon>Actinomycetota</taxon>
        <taxon>Actinomycetes</taxon>
        <taxon>Frankiales</taxon>
        <taxon>Frankiaceae</taxon>
        <taxon>Parafrankia</taxon>
    </lineage>
</organism>
<dbReference type="RefSeq" id="WP_193209767.1">
    <property type="nucleotide sequence ID" value="NZ_FAOZ01000024.1"/>
</dbReference>
<gene>
    <name evidence="1" type="ORF">Ga0074812_12444</name>
</gene>
<keyword evidence="2" id="KW-1185">Reference proteome</keyword>
<protein>
    <recommendedName>
        <fullName evidence="3">Luciferase-like monooxygenase</fullName>
    </recommendedName>
</protein>